<dbReference type="Gene3D" id="2.30.30.400">
    <property type="entry name" value="Rof-like"/>
    <property type="match status" value="1"/>
</dbReference>
<dbReference type="Proteomes" id="UP000308528">
    <property type="component" value="Unassembled WGS sequence"/>
</dbReference>
<evidence type="ECO:0000313" key="1">
    <source>
        <dbReference type="EMBL" id="THH41019.1"/>
    </source>
</evidence>
<dbReference type="InterPro" id="IPR038626">
    <property type="entry name" value="Rof-like_sf"/>
</dbReference>
<name>A0A4S4NM75_9BACT</name>
<evidence type="ECO:0000313" key="2">
    <source>
        <dbReference type="Proteomes" id="UP000308528"/>
    </source>
</evidence>
<dbReference type="RefSeq" id="WP_136455846.1">
    <property type="nucleotide sequence ID" value="NZ_SRSF01000001.1"/>
</dbReference>
<organism evidence="1 2">
    <name type="scientific">Neolewinella litorea</name>
    <dbReference type="NCBI Taxonomy" id="2562452"/>
    <lineage>
        <taxon>Bacteria</taxon>
        <taxon>Pseudomonadati</taxon>
        <taxon>Bacteroidota</taxon>
        <taxon>Saprospiria</taxon>
        <taxon>Saprospirales</taxon>
        <taxon>Lewinellaceae</taxon>
        <taxon>Neolewinella</taxon>
    </lineage>
</organism>
<comment type="caution">
    <text evidence="1">The sequence shown here is derived from an EMBL/GenBank/DDBJ whole genome shotgun (WGS) entry which is preliminary data.</text>
</comment>
<dbReference type="SUPFAM" id="SSF101744">
    <property type="entry name" value="Rof/RNase P subunit-like"/>
    <property type="match status" value="1"/>
</dbReference>
<reference evidence="1 2" key="1">
    <citation type="submission" date="2019-04" db="EMBL/GenBank/DDBJ databases">
        <title>Lewinella litorea sp. nov., isolated from a marine sand.</title>
        <authorList>
            <person name="Yoon J.-H."/>
        </authorList>
    </citation>
    <scope>NUCLEOTIDE SEQUENCE [LARGE SCALE GENOMIC DNA]</scope>
    <source>
        <strain evidence="1 2">HSMS-39</strain>
    </source>
</reference>
<dbReference type="AlphaFoldDB" id="A0A4S4NM75"/>
<proteinExistence type="predicted"/>
<sequence>MNIFYLGTPDPDFVSGTWAKPPRPLESQPLYEVDALFVFAGADLSLEEQQICQLVERSGRPVVRVGAVKVPLHRGAISNILMIREYAVADQLSFRAWLDSRPRTNYQSIDCSFYDRIEAAIVAGLPIEITFRQGDGEVTSLNCSLKDRKTINKEEYVQLEGGEWIRLDHLVSLGGTLVANGCTV</sequence>
<gene>
    <name evidence="1" type="ORF">E4021_00025</name>
</gene>
<dbReference type="EMBL" id="SRSF01000001">
    <property type="protein sequence ID" value="THH41019.1"/>
    <property type="molecule type" value="Genomic_DNA"/>
</dbReference>
<accession>A0A4S4NM75</accession>
<keyword evidence="2" id="KW-1185">Reference proteome</keyword>
<dbReference type="OrthoDB" id="5344363at2"/>
<protein>
    <submittedName>
        <fullName evidence="1">Uncharacterized protein</fullName>
    </submittedName>
</protein>
<dbReference type="InterPro" id="IPR023534">
    <property type="entry name" value="Rof/RNase_P-like"/>
</dbReference>